<dbReference type="InterPro" id="IPR011990">
    <property type="entry name" value="TPR-like_helical_dom_sf"/>
</dbReference>
<dbReference type="EMBL" id="VSSQ01000782">
    <property type="protein sequence ID" value="MPM01226.1"/>
    <property type="molecule type" value="Genomic_DNA"/>
</dbReference>
<comment type="caution">
    <text evidence="1">The sequence shown here is derived from an EMBL/GenBank/DDBJ whole genome shotgun (WGS) entry which is preliminary data.</text>
</comment>
<reference evidence="1" key="1">
    <citation type="submission" date="2019-08" db="EMBL/GenBank/DDBJ databases">
        <authorList>
            <person name="Kucharzyk K."/>
            <person name="Murdoch R.W."/>
            <person name="Higgins S."/>
            <person name="Loffler F."/>
        </authorList>
    </citation>
    <scope>NUCLEOTIDE SEQUENCE</scope>
</reference>
<proteinExistence type="predicted"/>
<sequence length="248" mass="27746">MKRTLLSLAVCFCMLSPLASGALVDEFSFLKDLPAFVQYVDVVRNEGDYRKAEELRTGLPGIGLEKEKQTVLDIRAATLLSRLYTEVEPKDLNRSEELLKEAEELQTALEKNSFFGLILEAEIDSIHYLINPRNLGKGISSNSKINKAYKQHPDQVYARLMKASSLLYAPSIAGGDVNKALQIYLEILRDGVSILSRWDTASLYSNIGVVSMKRGEWSTAKGYLDAAKALYRFDPTLDAYLKEVQAKL</sequence>
<evidence type="ECO:0000313" key="1">
    <source>
        <dbReference type="EMBL" id="MPM01226.1"/>
    </source>
</evidence>
<name>A0A644WBM3_9ZZZZ</name>
<dbReference type="AlphaFoldDB" id="A0A644WBM3"/>
<gene>
    <name evidence="1" type="ORF">SDC9_47464</name>
</gene>
<evidence type="ECO:0008006" key="2">
    <source>
        <dbReference type="Google" id="ProtNLM"/>
    </source>
</evidence>
<organism evidence="1">
    <name type="scientific">bioreactor metagenome</name>
    <dbReference type="NCBI Taxonomy" id="1076179"/>
    <lineage>
        <taxon>unclassified sequences</taxon>
        <taxon>metagenomes</taxon>
        <taxon>ecological metagenomes</taxon>
    </lineage>
</organism>
<dbReference type="SUPFAM" id="SSF48452">
    <property type="entry name" value="TPR-like"/>
    <property type="match status" value="1"/>
</dbReference>
<protein>
    <recommendedName>
        <fullName evidence="2">Tetratricopeptide repeat protein</fullName>
    </recommendedName>
</protein>
<accession>A0A644WBM3</accession>
<dbReference type="Gene3D" id="1.25.40.10">
    <property type="entry name" value="Tetratricopeptide repeat domain"/>
    <property type="match status" value="1"/>
</dbReference>